<dbReference type="AlphaFoldDB" id="A0A9N9JS04"/>
<proteinExistence type="predicted"/>
<protein>
    <submittedName>
        <fullName evidence="1">26594_t:CDS:1</fullName>
    </submittedName>
</protein>
<reference evidence="1" key="1">
    <citation type="submission" date="2021-06" db="EMBL/GenBank/DDBJ databases">
        <authorList>
            <person name="Kallberg Y."/>
            <person name="Tangrot J."/>
            <person name="Rosling A."/>
        </authorList>
    </citation>
    <scope>NUCLEOTIDE SEQUENCE</scope>
    <source>
        <strain evidence="1">MA453B</strain>
    </source>
</reference>
<comment type="caution">
    <text evidence="1">The sequence shown here is derived from an EMBL/GenBank/DDBJ whole genome shotgun (WGS) entry which is preliminary data.</text>
</comment>
<keyword evidence="2" id="KW-1185">Reference proteome</keyword>
<gene>
    <name evidence="1" type="ORF">DERYTH_LOCUS22074</name>
</gene>
<accession>A0A9N9JS04</accession>
<evidence type="ECO:0000313" key="1">
    <source>
        <dbReference type="EMBL" id="CAG8794441.1"/>
    </source>
</evidence>
<feature type="non-terminal residue" evidence="1">
    <location>
        <position position="109"/>
    </location>
</feature>
<sequence>AGTAGVPTSIDEGKNITLDDSTNIARDALPIPDHFFPYTLLTKNRQAKIWIQLQPTGNRARHRSNKILAEIAITLILYERNGINQQHVVQYDLKVTLMLSRHTLAPCMW</sequence>
<organism evidence="1 2">
    <name type="scientific">Dentiscutata erythropus</name>
    <dbReference type="NCBI Taxonomy" id="1348616"/>
    <lineage>
        <taxon>Eukaryota</taxon>
        <taxon>Fungi</taxon>
        <taxon>Fungi incertae sedis</taxon>
        <taxon>Mucoromycota</taxon>
        <taxon>Glomeromycotina</taxon>
        <taxon>Glomeromycetes</taxon>
        <taxon>Diversisporales</taxon>
        <taxon>Gigasporaceae</taxon>
        <taxon>Dentiscutata</taxon>
    </lineage>
</organism>
<evidence type="ECO:0000313" key="2">
    <source>
        <dbReference type="Proteomes" id="UP000789405"/>
    </source>
</evidence>
<dbReference type="Proteomes" id="UP000789405">
    <property type="component" value="Unassembled WGS sequence"/>
</dbReference>
<name>A0A9N9JS04_9GLOM</name>
<dbReference type="EMBL" id="CAJVPY010029654">
    <property type="protein sequence ID" value="CAG8794441.1"/>
    <property type="molecule type" value="Genomic_DNA"/>
</dbReference>